<evidence type="ECO:0000256" key="1">
    <source>
        <dbReference type="SAM" id="MobiDB-lite"/>
    </source>
</evidence>
<dbReference type="EMBL" id="PGCI01000018">
    <property type="protein sequence ID" value="PLW49181.1"/>
    <property type="molecule type" value="Genomic_DNA"/>
</dbReference>
<feature type="region of interest" description="Disordered" evidence="1">
    <location>
        <begin position="1"/>
        <end position="53"/>
    </location>
</feature>
<evidence type="ECO:0000313" key="2">
    <source>
        <dbReference type="EMBL" id="PLW49181.1"/>
    </source>
</evidence>
<dbReference type="AlphaFoldDB" id="A0A2N5VGR3"/>
<proteinExistence type="predicted"/>
<name>A0A2N5VGR3_9BASI</name>
<reference evidence="2 3" key="1">
    <citation type="submission" date="2017-11" db="EMBL/GenBank/DDBJ databases">
        <title>De novo assembly and phasing of dikaryotic genomes from two isolates of Puccinia coronata f. sp. avenae, the causal agent of oat crown rust.</title>
        <authorList>
            <person name="Miller M.E."/>
            <person name="Zhang Y."/>
            <person name="Omidvar V."/>
            <person name="Sperschneider J."/>
            <person name="Schwessinger B."/>
            <person name="Raley C."/>
            <person name="Palmer J.M."/>
            <person name="Garnica D."/>
            <person name="Upadhyaya N."/>
            <person name="Rathjen J."/>
            <person name="Taylor J.M."/>
            <person name="Park R.F."/>
            <person name="Dodds P.N."/>
            <person name="Hirsch C.D."/>
            <person name="Kianian S.F."/>
            <person name="Figueroa M."/>
        </authorList>
    </citation>
    <scope>NUCLEOTIDE SEQUENCE [LARGE SCALE GENOMIC DNA]</scope>
    <source>
        <strain evidence="2">12SD80</strain>
    </source>
</reference>
<protein>
    <submittedName>
        <fullName evidence="2">Uncharacterized protein</fullName>
    </submittedName>
</protein>
<organism evidence="2 3">
    <name type="scientific">Puccinia coronata f. sp. avenae</name>
    <dbReference type="NCBI Taxonomy" id="200324"/>
    <lineage>
        <taxon>Eukaryota</taxon>
        <taxon>Fungi</taxon>
        <taxon>Dikarya</taxon>
        <taxon>Basidiomycota</taxon>
        <taxon>Pucciniomycotina</taxon>
        <taxon>Pucciniomycetes</taxon>
        <taxon>Pucciniales</taxon>
        <taxon>Pucciniaceae</taxon>
        <taxon>Puccinia</taxon>
    </lineage>
</organism>
<gene>
    <name evidence="2" type="ORF">PCASD_03013</name>
</gene>
<evidence type="ECO:0000313" key="3">
    <source>
        <dbReference type="Proteomes" id="UP000235392"/>
    </source>
</evidence>
<sequence length="74" mass="8100">MILNQTKNLSAHPASEPSGRKSHGGLQKKLLPPQSKSHPRHKNPSKMNVLPGYTTLEQGAVIQSLKPDNQVKKP</sequence>
<dbReference type="Proteomes" id="UP000235392">
    <property type="component" value="Unassembled WGS sequence"/>
</dbReference>
<accession>A0A2N5VGR3</accession>
<comment type="caution">
    <text evidence="2">The sequence shown here is derived from an EMBL/GenBank/DDBJ whole genome shotgun (WGS) entry which is preliminary data.</text>
</comment>